<feature type="domain" description="Mur ligase C-terminal" evidence="4">
    <location>
        <begin position="273"/>
        <end position="398"/>
    </location>
</feature>
<comment type="caution">
    <text evidence="6">The sequence shown here is derived from an EMBL/GenBank/DDBJ whole genome shotgun (WGS) entry which is preliminary data.</text>
</comment>
<keyword evidence="1 6" id="KW-0436">Ligase</keyword>
<dbReference type="PATRIC" id="fig|1618614.3.peg.116"/>
<dbReference type="PANTHER" id="PTHR43024:SF1">
    <property type="entry name" value="UDP-N-ACETYLMURAMOYL-TRIPEPTIDE--D-ALANYL-D-ALANINE LIGASE"/>
    <property type="match status" value="1"/>
</dbReference>
<dbReference type="GO" id="GO:0005524">
    <property type="term" value="F:ATP binding"/>
    <property type="evidence" value="ECO:0007669"/>
    <property type="project" value="UniProtKB-KW"/>
</dbReference>
<evidence type="ECO:0000256" key="2">
    <source>
        <dbReference type="ARBA" id="ARBA00022741"/>
    </source>
</evidence>
<evidence type="ECO:0000259" key="4">
    <source>
        <dbReference type="Pfam" id="PF02875"/>
    </source>
</evidence>
<dbReference type="SUPFAM" id="SSF53623">
    <property type="entry name" value="MurD-like peptide ligases, catalytic domain"/>
    <property type="match status" value="1"/>
</dbReference>
<dbReference type="EMBL" id="LCLO01000007">
    <property type="protein sequence ID" value="KKU19311.1"/>
    <property type="molecule type" value="Genomic_DNA"/>
</dbReference>
<keyword evidence="3" id="KW-0067">ATP-binding</keyword>
<evidence type="ECO:0000259" key="5">
    <source>
        <dbReference type="Pfam" id="PF08245"/>
    </source>
</evidence>
<name>A0A0G1NFN4_9BACT</name>
<protein>
    <submittedName>
        <fullName evidence="6">UDP-N-acetylmuramoyl-tripeptide-D-alanyl-D-alanine ligase</fullName>
    </submittedName>
</protein>
<reference evidence="6 7" key="1">
    <citation type="journal article" date="2015" name="Nature">
        <title>rRNA introns, odd ribosomes, and small enigmatic genomes across a large radiation of phyla.</title>
        <authorList>
            <person name="Brown C.T."/>
            <person name="Hug L.A."/>
            <person name="Thomas B.C."/>
            <person name="Sharon I."/>
            <person name="Castelle C.J."/>
            <person name="Singh A."/>
            <person name="Wilkins M.J."/>
            <person name="Williams K.H."/>
            <person name="Banfield J.F."/>
        </authorList>
    </citation>
    <scope>NUCLEOTIDE SEQUENCE [LARGE SCALE GENOMIC DNA]</scope>
</reference>
<evidence type="ECO:0000256" key="3">
    <source>
        <dbReference type="ARBA" id="ARBA00022840"/>
    </source>
</evidence>
<dbReference type="Pfam" id="PF02875">
    <property type="entry name" value="Mur_ligase_C"/>
    <property type="match status" value="1"/>
</dbReference>
<dbReference type="Gene3D" id="3.40.1190.10">
    <property type="entry name" value="Mur-like, catalytic domain"/>
    <property type="match status" value="1"/>
</dbReference>
<sequence length="422" mass="46829">MKNNMRRFLQHLLRILAAAVLKKYRPYVIAVTGSVGKTSTKEAIFAVSKSFEPKTRRSFANYNTEIGVPLTILSEKEKIRGFRSWLKVILKGLTLLALRLDYPKILILEMAADRPGDIKYLTEFVKPNVGVVTAIGEIPVHVEFFSGPKAVAREKAVLIESVAPSGRSILNYDDEVVLEMKEKSRARVLTFGFSPEADVKATNYEMRSPASGDQAGISFKLEYGGSFVPARLYDVFGKQAVYAVLAAASCGLVLGMNLVEISEALKNYQSPPGRMRIIKGIKNAWIIDDTYNASPLSTTAALEALRAIEGKRKIAVLGDMREIGKYSEEAHQTIGEKAAEFADLLFTVGEKARFIKSAAIQYGLSEEKIFHFDTQEEAGRALQNAVKQEDIILIKGSRAMKMEKIVEEIMAEPRRADDLLVR</sequence>
<evidence type="ECO:0000313" key="6">
    <source>
        <dbReference type="EMBL" id="KKU19311.1"/>
    </source>
</evidence>
<dbReference type="GO" id="GO:0016881">
    <property type="term" value="F:acid-amino acid ligase activity"/>
    <property type="evidence" value="ECO:0007669"/>
    <property type="project" value="InterPro"/>
</dbReference>
<feature type="domain" description="Mur ligase central" evidence="5">
    <location>
        <begin position="98"/>
        <end position="248"/>
    </location>
</feature>
<dbReference type="InterPro" id="IPR036565">
    <property type="entry name" value="Mur-like_cat_sf"/>
</dbReference>
<dbReference type="InterPro" id="IPR051046">
    <property type="entry name" value="MurCDEF_CellWall_CoF430Synth"/>
</dbReference>
<dbReference type="Gene3D" id="3.90.190.20">
    <property type="entry name" value="Mur ligase, C-terminal domain"/>
    <property type="match status" value="1"/>
</dbReference>
<gene>
    <name evidence="6" type="ORF">UX27_C0007G0005</name>
</gene>
<dbReference type="SUPFAM" id="SSF53244">
    <property type="entry name" value="MurD-like peptide ligases, peptide-binding domain"/>
    <property type="match status" value="1"/>
</dbReference>
<dbReference type="InterPro" id="IPR036615">
    <property type="entry name" value="Mur_ligase_C_dom_sf"/>
</dbReference>
<evidence type="ECO:0000256" key="1">
    <source>
        <dbReference type="ARBA" id="ARBA00022598"/>
    </source>
</evidence>
<dbReference type="InterPro" id="IPR013221">
    <property type="entry name" value="Mur_ligase_cen"/>
</dbReference>
<evidence type="ECO:0000313" key="7">
    <source>
        <dbReference type="Proteomes" id="UP000034644"/>
    </source>
</evidence>
<dbReference type="Pfam" id="PF08245">
    <property type="entry name" value="Mur_ligase_M"/>
    <property type="match status" value="1"/>
</dbReference>
<dbReference type="Proteomes" id="UP000034644">
    <property type="component" value="Unassembled WGS sequence"/>
</dbReference>
<proteinExistence type="predicted"/>
<organism evidence="6 7">
    <name type="scientific">Candidatus Azambacteria bacterium GW2011_GWA2_45_90</name>
    <dbReference type="NCBI Taxonomy" id="1618614"/>
    <lineage>
        <taxon>Bacteria</taxon>
        <taxon>Candidatus Azamiibacteriota</taxon>
    </lineage>
</organism>
<dbReference type="InterPro" id="IPR004101">
    <property type="entry name" value="Mur_ligase_C"/>
</dbReference>
<accession>A0A0G1NFN4</accession>
<keyword evidence="2" id="KW-0547">Nucleotide-binding</keyword>
<dbReference type="PANTHER" id="PTHR43024">
    <property type="entry name" value="UDP-N-ACETYLMURAMOYL-TRIPEPTIDE--D-ALANYL-D-ALANINE LIGASE"/>
    <property type="match status" value="1"/>
</dbReference>
<dbReference type="AlphaFoldDB" id="A0A0G1NFN4"/>